<accession>A0A1Z3ML56</accession>
<evidence type="ECO:0000256" key="1">
    <source>
        <dbReference type="SAM" id="Coils"/>
    </source>
</evidence>
<feature type="coiled-coil region" evidence="1">
    <location>
        <begin position="46"/>
        <end position="77"/>
    </location>
</feature>
<protein>
    <recommendedName>
        <fullName evidence="3">DUF1845 domain-containing protein</fullName>
    </recommendedName>
</protein>
<dbReference type="EMBL" id="KY623659">
    <property type="protein sequence ID" value="ASD48518.1"/>
    <property type="molecule type" value="Genomic_DNA"/>
</dbReference>
<geneLocation type="plasmid" evidence="2">
    <name>pGZAF1_VIM</name>
</geneLocation>
<dbReference type="AlphaFoldDB" id="A0A1Z3ML56"/>
<keyword evidence="2" id="KW-0614">Plasmid</keyword>
<proteinExistence type="predicted"/>
<reference evidence="2" key="1">
    <citation type="submission" date="2017-02" db="EMBL/GenBank/DDBJ databases">
        <title>Emergence of VIM metallo-beta-lactamase producing Alcaligenes faecalis in GAZA, Palestine.</title>
        <authorList>
            <person name="Al Laham N."/>
            <person name="Chavda K."/>
            <person name="Cienfuegos V."/>
            <person name="Kreiswirth B."/>
            <person name="Chen L."/>
        </authorList>
    </citation>
    <scope>NUCLEOTIDE SEQUENCE</scope>
    <source>
        <strain evidence="2">GZAF1</strain>
        <plasmid evidence="2">pGZAF1_VIM</plasmid>
    </source>
</reference>
<name>A0A1Z3ML56_ALCFA</name>
<keyword evidence="1" id="KW-0175">Coiled coil</keyword>
<organism evidence="2">
    <name type="scientific">Alcaligenes faecalis</name>
    <dbReference type="NCBI Taxonomy" id="511"/>
    <lineage>
        <taxon>Bacteria</taxon>
        <taxon>Pseudomonadati</taxon>
        <taxon>Pseudomonadota</taxon>
        <taxon>Betaproteobacteria</taxon>
        <taxon>Burkholderiales</taxon>
        <taxon>Alcaligenaceae</taxon>
        <taxon>Alcaligenes</taxon>
    </lineage>
</organism>
<evidence type="ECO:0000313" key="2">
    <source>
        <dbReference type="EMBL" id="ASD48518.1"/>
    </source>
</evidence>
<sequence length="198" mass="22660">MPLYRQTLELSSLQAHRVMDRSFAATSRALFRIDVLLRIIGQEDSIDEVEEMIRNMIKELQDDIKKEISGADQLLKENGITKLPEYTNPHKFEIEIRSPQIANFSRLVTSLDTLILRIDALWINGLMPNKQRARVTHQWQQRLIGLAGRLIGYEKRARVAARNAGKEAEMESLAPTSEHVEDEQALAAEQQELAKESK</sequence>
<evidence type="ECO:0008006" key="3">
    <source>
        <dbReference type="Google" id="ProtNLM"/>
    </source>
</evidence>